<dbReference type="Proteomes" id="UP000831327">
    <property type="component" value="Chromosome"/>
</dbReference>
<feature type="region of interest" description="Disordered" evidence="1">
    <location>
        <begin position="169"/>
        <end position="205"/>
    </location>
</feature>
<protein>
    <recommendedName>
        <fullName evidence="4">DUF937 domain-containing protein</fullName>
    </recommendedName>
</protein>
<dbReference type="Pfam" id="PF20159">
    <property type="entry name" value="YidB"/>
    <property type="match status" value="1"/>
</dbReference>
<evidence type="ECO:0000313" key="2">
    <source>
        <dbReference type="EMBL" id="BDG72494.1"/>
    </source>
</evidence>
<gene>
    <name evidence="2" type="ORF">Rmf_24230</name>
</gene>
<dbReference type="SUPFAM" id="SSF140804">
    <property type="entry name" value="YidB-like"/>
    <property type="match status" value="1"/>
</dbReference>
<evidence type="ECO:0000313" key="3">
    <source>
        <dbReference type="Proteomes" id="UP000831327"/>
    </source>
</evidence>
<dbReference type="Gene3D" id="1.10.10.690">
    <property type="entry name" value="YidB-like"/>
    <property type="match status" value="1"/>
</dbReference>
<dbReference type="InterPro" id="IPR045372">
    <property type="entry name" value="YidB"/>
</dbReference>
<keyword evidence="3" id="KW-1185">Reference proteome</keyword>
<organism evidence="2 3">
    <name type="scientific">Roseomonas fluvialis</name>
    <dbReference type="NCBI Taxonomy" id="1750527"/>
    <lineage>
        <taxon>Bacteria</taxon>
        <taxon>Pseudomonadati</taxon>
        <taxon>Pseudomonadota</taxon>
        <taxon>Alphaproteobacteria</taxon>
        <taxon>Acetobacterales</taxon>
        <taxon>Roseomonadaceae</taxon>
        <taxon>Roseomonas</taxon>
    </lineage>
</organism>
<sequence>MGGGLEGLLGLLAGGQGGAQGLGSLVDRLRQAGLGEEVDSWVGTGANKPVAPERLESAFGPDTLAGLAQQFGGGSGGATGAGGMAGVLAAVLPQLINGLTPQGRVPQRDEEFGAGGVGGMLAQMMGGQAGGAPQGGGGLGALLGGLMGGGSGGAAPAAGGLGAMLGALMGGAGGTAPSAPEPQPGGKHFAPDQGGPLPQKPRPLG</sequence>
<reference evidence="2 3" key="1">
    <citation type="journal article" date="2016" name="Microbes Environ.">
        <title>Phylogenetically diverse aerobic anoxygenic phototrophic bacteria isolated from epilithic biofilms in Tama river, Japan.</title>
        <authorList>
            <person name="Hirose S."/>
            <person name="Matsuura K."/>
            <person name="Haruta S."/>
        </authorList>
    </citation>
    <scope>NUCLEOTIDE SEQUENCE [LARGE SCALE GENOMIC DNA]</scope>
    <source>
        <strain evidence="2 3">S08</strain>
    </source>
</reference>
<accession>A0ABN6P1M7</accession>
<dbReference type="InterPro" id="IPR027405">
    <property type="entry name" value="YidB-like"/>
</dbReference>
<dbReference type="EMBL" id="AP025637">
    <property type="protein sequence ID" value="BDG72494.1"/>
    <property type="molecule type" value="Genomic_DNA"/>
</dbReference>
<proteinExistence type="predicted"/>
<evidence type="ECO:0000256" key="1">
    <source>
        <dbReference type="SAM" id="MobiDB-lite"/>
    </source>
</evidence>
<name>A0ABN6P1M7_9PROT</name>
<evidence type="ECO:0008006" key="4">
    <source>
        <dbReference type="Google" id="ProtNLM"/>
    </source>
</evidence>